<evidence type="ECO:0000256" key="1">
    <source>
        <dbReference type="SAM" id="SignalP"/>
    </source>
</evidence>
<dbReference type="Proteomes" id="UP000196531">
    <property type="component" value="Unassembled WGS sequence"/>
</dbReference>
<evidence type="ECO:0000313" key="2">
    <source>
        <dbReference type="EMBL" id="OUR95876.1"/>
    </source>
</evidence>
<feature type="signal peptide" evidence="1">
    <location>
        <begin position="1"/>
        <end position="18"/>
    </location>
</feature>
<name>A0A1Y5FBT8_9BACT</name>
<organism evidence="2 3">
    <name type="scientific">Halobacteriovorax marinus</name>
    <dbReference type="NCBI Taxonomy" id="97084"/>
    <lineage>
        <taxon>Bacteria</taxon>
        <taxon>Pseudomonadati</taxon>
        <taxon>Bdellovibrionota</taxon>
        <taxon>Bacteriovoracia</taxon>
        <taxon>Bacteriovoracales</taxon>
        <taxon>Halobacteriovoraceae</taxon>
        <taxon>Halobacteriovorax</taxon>
    </lineage>
</organism>
<accession>A0A1Y5FBT8</accession>
<sequence>MMKLLIGLTFLISLSSFAGVATDCEDALFEKIINIEEVQTKLNGLVDIPDSRTIQRDLTREEVRSMHIGNSITTSIGRIAKSVCN</sequence>
<keyword evidence="1" id="KW-0732">Signal</keyword>
<dbReference type="AlphaFoldDB" id="A0A1Y5FBT8"/>
<proteinExistence type="predicted"/>
<evidence type="ECO:0008006" key="4">
    <source>
        <dbReference type="Google" id="ProtNLM"/>
    </source>
</evidence>
<protein>
    <recommendedName>
        <fullName evidence="4">Lipoprotein</fullName>
    </recommendedName>
</protein>
<dbReference type="EMBL" id="MAAO01000007">
    <property type="protein sequence ID" value="OUR95876.1"/>
    <property type="molecule type" value="Genomic_DNA"/>
</dbReference>
<gene>
    <name evidence="2" type="ORF">A9Q84_15365</name>
</gene>
<comment type="caution">
    <text evidence="2">The sequence shown here is derived from an EMBL/GenBank/DDBJ whole genome shotgun (WGS) entry which is preliminary data.</text>
</comment>
<evidence type="ECO:0000313" key="3">
    <source>
        <dbReference type="Proteomes" id="UP000196531"/>
    </source>
</evidence>
<reference evidence="3" key="1">
    <citation type="journal article" date="2017" name="Proc. Natl. Acad. Sci. U.S.A.">
        <title>Simulation of Deepwater Horizon oil plume reveals substrate specialization within a complex community of hydrocarbon-degraders.</title>
        <authorList>
            <person name="Hu P."/>
            <person name="Dubinsky E.A."/>
            <person name="Probst A.J."/>
            <person name="Wang J."/>
            <person name="Sieber C.M.K."/>
            <person name="Tom L.M."/>
            <person name="Gardinali P."/>
            <person name="Banfield J.F."/>
            <person name="Atlas R.M."/>
            <person name="Andersen G.L."/>
        </authorList>
    </citation>
    <scope>NUCLEOTIDE SEQUENCE [LARGE SCALE GENOMIC DNA]</scope>
</reference>
<feature type="chain" id="PRO_5013323069" description="Lipoprotein" evidence="1">
    <location>
        <begin position="19"/>
        <end position="85"/>
    </location>
</feature>